<dbReference type="EMBL" id="MZNU01000019">
    <property type="protein sequence ID" value="OWP07244.1"/>
    <property type="molecule type" value="Genomic_DNA"/>
</dbReference>
<feature type="region of interest" description="Disordered" evidence="1">
    <location>
        <begin position="193"/>
        <end position="232"/>
    </location>
</feature>
<dbReference type="OrthoDB" id="3558944at2759"/>
<organism evidence="2 3">
    <name type="scientific">Diplocarpon coronariae</name>
    <dbReference type="NCBI Taxonomy" id="2795749"/>
    <lineage>
        <taxon>Eukaryota</taxon>
        <taxon>Fungi</taxon>
        <taxon>Dikarya</taxon>
        <taxon>Ascomycota</taxon>
        <taxon>Pezizomycotina</taxon>
        <taxon>Leotiomycetes</taxon>
        <taxon>Helotiales</taxon>
        <taxon>Drepanopezizaceae</taxon>
        <taxon>Diplocarpon</taxon>
    </lineage>
</organism>
<feature type="compositionally biased region" description="Polar residues" evidence="1">
    <location>
        <begin position="193"/>
        <end position="203"/>
    </location>
</feature>
<evidence type="ECO:0000256" key="1">
    <source>
        <dbReference type="SAM" id="MobiDB-lite"/>
    </source>
</evidence>
<evidence type="ECO:0000313" key="2">
    <source>
        <dbReference type="EMBL" id="OWP07244.1"/>
    </source>
</evidence>
<sequence length="528" mass="59246">MTSSTGFLEMLHNFSRKLEATKANRIAEDEELSSAVEVEKRQLREEKVEQASYLFAESTLDRATTAFSNTNRKMSGAAHKLTRLSDLVAKDHADLDNVDFEMDEKEAEICSNYHAMKVESKLAREFEDVKMKIKIWSFVRENKAAASKLSKSQIHGLGESMNEFFFENKVTEQSSLIMNGLKGLEQLAVNSQGLLTPDNTPPSKHNDKYTHLQPSSPTPAPRNSKSTATRLKVPKKAIGLGVTFGEKSIWSVPSSEDDEPTPKRAKLGDPIAFDLVAQDPPSSFFIRSLAPSPTSPRSPCLQLLEVSSAETSPEPEEEYITYASSSGDEYEAPVSKRKRRSSTDVAPSISPSTKLKMGDLVDKPKMALPYSRHGVTYEVWSRRQYAGGKLLRFSVNVIHVRDENGEVSVWSDEKSRRSFYLVRDFDCNVFAPRIGHKCQIKTHPEFVFGADEILGVQYNPKDALVCVTKTSGVVPRSAYPDIIIVFGSREDMFNFLAVLRVRFDTSLELRKKQIFENASLRLPKKWLA</sequence>
<dbReference type="AlphaFoldDB" id="A0A218ZHK5"/>
<reference evidence="2 3" key="1">
    <citation type="submission" date="2017-04" db="EMBL/GenBank/DDBJ databases">
        <title>Draft genome sequence of Marssonina coronaria NL1: causal agent of apple blotch.</title>
        <authorList>
            <person name="Cheng Q."/>
        </authorList>
    </citation>
    <scope>NUCLEOTIDE SEQUENCE [LARGE SCALE GENOMIC DNA]</scope>
    <source>
        <strain evidence="2 3">NL1</strain>
    </source>
</reference>
<evidence type="ECO:0000313" key="3">
    <source>
        <dbReference type="Proteomes" id="UP000242519"/>
    </source>
</evidence>
<dbReference type="Proteomes" id="UP000242519">
    <property type="component" value="Unassembled WGS sequence"/>
</dbReference>
<gene>
    <name evidence="2" type="ORF">B2J93_2017</name>
</gene>
<keyword evidence="3" id="KW-1185">Reference proteome</keyword>
<proteinExistence type="predicted"/>
<accession>A0A218ZHK5</accession>
<protein>
    <submittedName>
        <fullName evidence="2">Uncharacterized protein</fullName>
    </submittedName>
</protein>
<comment type="caution">
    <text evidence="2">The sequence shown here is derived from an EMBL/GenBank/DDBJ whole genome shotgun (WGS) entry which is preliminary data.</text>
</comment>
<dbReference type="InParanoid" id="A0A218ZHK5"/>
<name>A0A218ZHK5_9HELO</name>
<feature type="region of interest" description="Disordered" evidence="1">
    <location>
        <begin position="323"/>
        <end position="351"/>
    </location>
</feature>